<accession>A0AAD7SKY8</accession>
<feature type="transmembrane region" description="Helical" evidence="1">
    <location>
        <begin position="71"/>
        <end position="94"/>
    </location>
</feature>
<sequence>MKSQVYLMMIPAAASPMTSPLFRLHIPFFTSPDYCHLGLGSPAAGAAATLLCLRIIFFTSPDDLGHNNHPLGLYLCHTAASASFPYVCFLITFIA</sequence>
<reference evidence="2" key="1">
    <citation type="journal article" date="2023" name="Science">
        <title>Genome structures resolve the early diversification of teleost fishes.</title>
        <authorList>
            <person name="Parey E."/>
            <person name="Louis A."/>
            <person name="Montfort J."/>
            <person name="Bouchez O."/>
            <person name="Roques C."/>
            <person name="Iampietro C."/>
            <person name="Lluch J."/>
            <person name="Castinel A."/>
            <person name="Donnadieu C."/>
            <person name="Desvignes T."/>
            <person name="Floi Bucao C."/>
            <person name="Jouanno E."/>
            <person name="Wen M."/>
            <person name="Mejri S."/>
            <person name="Dirks R."/>
            <person name="Jansen H."/>
            <person name="Henkel C."/>
            <person name="Chen W.J."/>
            <person name="Zahm M."/>
            <person name="Cabau C."/>
            <person name="Klopp C."/>
            <person name="Thompson A.W."/>
            <person name="Robinson-Rechavi M."/>
            <person name="Braasch I."/>
            <person name="Lecointre G."/>
            <person name="Bobe J."/>
            <person name="Postlethwait J.H."/>
            <person name="Berthelot C."/>
            <person name="Roest Crollius H."/>
            <person name="Guiguen Y."/>
        </authorList>
    </citation>
    <scope>NUCLEOTIDE SEQUENCE</scope>
    <source>
        <strain evidence="2">NC1722</strain>
    </source>
</reference>
<name>A0AAD7SKY8_9TELE</name>
<evidence type="ECO:0000313" key="2">
    <source>
        <dbReference type="EMBL" id="KAJ8404539.1"/>
    </source>
</evidence>
<gene>
    <name evidence="2" type="ORF">AAFF_G00338060</name>
</gene>
<organism evidence="2 3">
    <name type="scientific">Aldrovandia affinis</name>
    <dbReference type="NCBI Taxonomy" id="143900"/>
    <lineage>
        <taxon>Eukaryota</taxon>
        <taxon>Metazoa</taxon>
        <taxon>Chordata</taxon>
        <taxon>Craniata</taxon>
        <taxon>Vertebrata</taxon>
        <taxon>Euteleostomi</taxon>
        <taxon>Actinopterygii</taxon>
        <taxon>Neopterygii</taxon>
        <taxon>Teleostei</taxon>
        <taxon>Notacanthiformes</taxon>
        <taxon>Halosauridae</taxon>
        <taxon>Aldrovandia</taxon>
    </lineage>
</organism>
<protein>
    <submittedName>
        <fullName evidence="2">Uncharacterized protein</fullName>
    </submittedName>
</protein>
<evidence type="ECO:0000256" key="1">
    <source>
        <dbReference type="SAM" id="Phobius"/>
    </source>
</evidence>
<feature type="transmembrane region" description="Helical" evidence="1">
    <location>
        <begin position="37"/>
        <end position="59"/>
    </location>
</feature>
<dbReference type="AlphaFoldDB" id="A0AAD7SKY8"/>
<proteinExistence type="predicted"/>
<keyword evidence="1" id="KW-0472">Membrane</keyword>
<dbReference type="Proteomes" id="UP001221898">
    <property type="component" value="Unassembled WGS sequence"/>
</dbReference>
<keyword evidence="1" id="KW-0812">Transmembrane</keyword>
<dbReference type="EMBL" id="JAINUG010000053">
    <property type="protein sequence ID" value="KAJ8404539.1"/>
    <property type="molecule type" value="Genomic_DNA"/>
</dbReference>
<evidence type="ECO:0000313" key="3">
    <source>
        <dbReference type="Proteomes" id="UP001221898"/>
    </source>
</evidence>
<comment type="caution">
    <text evidence="2">The sequence shown here is derived from an EMBL/GenBank/DDBJ whole genome shotgun (WGS) entry which is preliminary data.</text>
</comment>
<keyword evidence="3" id="KW-1185">Reference proteome</keyword>
<keyword evidence="1" id="KW-1133">Transmembrane helix</keyword>